<dbReference type="OrthoDB" id="8373378at2"/>
<accession>A0A7W6ZW53</accession>
<comment type="caution">
    <text evidence="1">The sequence shown here is derived from an EMBL/GenBank/DDBJ whole genome shotgun (WGS) entry which is preliminary data.</text>
</comment>
<dbReference type="RefSeq" id="WP_028752470.1">
    <property type="nucleotide sequence ID" value="NZ_JACIIG010000007.1"/>
</dbReference>
<dbReference type="EMBL" id="JACIIG010000007">
    <property type="protein sequence ID" value="MBB4569233.1"/>
    <property type="molecule type" value="Genomic_DNA"/>
</dbReference>
<evidence type="ECO:0000313" key="1">
    <source>
        <dbReference type="EMBL" id="MBB4569233.1"/>
    </source>
</evidence>
<keyword evidence="2" id="KW-1185">Reference proteome</keyword>
<name>A0A7W6ZW53_9HYPH</name>
<organism evidence="1 2">
    <name type="scientific">Rhizobium leucaenae</name>
    <dbReference type="NCBI Taxonomy" id="29450"/>
    <lineage>
        <taxon>Bacteria</taxon>
        <taxon>Pseudomonadati</taxon>
        <taxon>Pseudomonadota</taxon>
        <taxon>Alphaproteobacteria</taxon>
        <taxon>Hyphomicrobiales</taxon>
        <taxon>Rhizobiaceae</taxon>
        <taxon>Rhizobium/Agrobacterium group</taxon>
        <taxon>Rhizobium</taxon>
    </lineage>
</organism>
<dbReference type="AlphaFoldDB" id="A0A7W6ZW53"/>
<gene>
    <name evidence="1" type="ORF">GGE60_003352</name>
</gene>
<proteinExistence type="predicted"/>
<reference evidence="1 2" key="1">
    <citation type="submission" date="2020-08" db="EMBL/GenBank/DDBJ databases">
        <title>Genomic Encyclopedia of Type Strains, Phase IV (KMG-V): Genome sequencing to study the core and pangenomes of soil and plant-associated prokaryotes.</title>
        <authorList>
            <person name="Whitman W."/>
        </authorList>
    </citation>
    <scope>NUCLEOTIDE SEQUENCE [LARGE SCALE GENOMIC DNA]</scope>
    <source>
        <strain evidence="1 2">SEMIA 492</strain>
    </source>
</reference>
<evidence type="ECO:0000313" key="2">
    <source>
        <dbReference type="Proteomes" id="UP000543836"/>
    </source>
</evidence>
<protein>
    <submittedName>
        <fullName evidence="1">Uncharacterized protein</fullName>
    </submittedName>
</protein>
<dbReference type="GeneID" id="32528225"/>
<dbReference type="Proteomes" id="UP000543836">
    <property type="component" value="Unassembled WGS sequence"/>
</dbReference>
<sequence length="77" mass="8639">METKTTVIRGLAFDVVVIETMNRDARGILFYVAQVLLRERKTGAERLVRRTRVPGSGQHLARDVQRLGVRALDAFGS</sequence>